<dbReference type="STRING" id="861450.HMPREF0080_02165"/>
<reference evidence="2 3" key="1">
    <citation type="submission" date="2011-08" db="EMBL/GenBank/DDBJ databases">
        <authorList>
            <person name="Weinstock G."/>
            <person name="Sodergren E."/>
            <person name="Clifton S."/>
            <person name="Fulton L."/>
            <person name="Fulton B."/>
            <person name="Courtney L."/>
            <person name="Fronick C."/>
            <person name="Harrison M."/>
            <person name="Strong C."/>
            <person name="Farmer C."/>
            <person name="Delahaunty K."/>
            <person name="Markovic C."/>
            <person name="Hall O."/>
            <person name="Minx P."/>
            <person name="Tomlinson C."/>
            <person name="Mitreva M."/>
            <person name="Hou S."/>
            <person name="Chen J."/>
            <person name="Wollam A."/>
            <person name="Pepin K.H."/>
            <person name="Johnson M."/>
            <person name="Bhonagiri V."/>
            <person name="Zhang X."/>
            <person name="Suruliraj S."/>
            <person name="Warren W."/>
            <person name="Chinwalla A."/>
            <person name="Mardis E.R."/>
            <person name="Wilson R.K."/>
        </authorList>
    </citation>
    <scope>NUCLEOTIDE SEQUENCE [LARGE SCALE GENOMIC DNA]</scope>
    <source>
        <strain evidence="2 3">F0357</strain>
    </source>
</reference>
<dbReference type="SUPFAM" id="SSF47789">
    <property type="entry name" value="C-terminal domain of RNA polymerase alpha subunit"/>
    <property type="match status" value="1"/>
</dbReference>
<sequence>MAYRTVLAVNFGTDRLRLLKHVSLIAQANVKAVTEEEKNKTVGELLGLTEEEVAEIHGLGQESTEEGQGIHGRNGTGYTGSNYSLRL</sequence>
<evidence type="ECO:0000313" key="2">
    <source>
        <dbReference type="EMBL" id="EHM37217.1"/>
    </source>
</evidence>
<proteinExistence type="predicted"/>
<feature type="region of interest" description="Disordered" evidence="1">
    <location>
        <begin position="59"/>
        <end position="87"/>
    </location>
</feature>
<keyword evidence="3" id="KW-1185">Reference proteome</keyword>
<gene>
    <name evidence="2" type="ORF">HMPREF0080_02165</name>
</gene>
<dbReference type="Proteomes" id="UP000005481">
    <property type="component" value="Unassembled WGS sequence"/>
</dbReference>
<evidence type="ECO:0000256" key="1">
    <source>
        <dbReference type="SAM" id="MobiDB-lite"/>
    </source>
</evidence>
<feature type="compositionally biased region" description="Gly residues" evidence="1">
    <location>
        <begin position="69"/>
        <end position="78"/>
    </location>
</feature>
<evidence type="ECO:0000313" key="3">
    <source>
        <dbReference type="Proteomes" id="UP000005481"/>
    </source>
</evidence>
<comment type="caution">
    <text evidence="2">The sequence shown here is derived from an EMBL/GenBank/DDBJ whole genome shotgun (WGS) entry which is preliminary data.</text>
</comment>
<protein>
    <submittedName>
        <fullName evidence="2">Uncharacterized protein</fullName>
    </submittedName>
</protein>
<organism evidence="2 3">
    <name type="scientific">Anaeroglobus geminatus F0357</name>
    <dbReference type="NCBI Taxonomy" id="861450"/>
    <lineage>
        <taxon>Bacteria</taxon>
        <taxon>Bacillati</taxon>
        <taxon>Bacillota</taxon>
        <taxon>Negativicutes</taxon>
        <taxon>Veillonellales</taxon>
        <taxon>Veillonellaceae</taxon>
        <taxon>Anaeroglobus</taxon>
    </lineage>
</organism>
<dbReference type="HOGENOM" id="CLU_2476573_0_0_9"/>
<dbReference type="EMBL" id="AGCJ01000102">
    <property type="protein sequence ID" value="EHM37217.1"/>
    <property type="molecule type" value="Genomic_DNA"/>
</dbReference>
<accession>G9YKF5</accession>
<dbReference type="AlphaFoldDB" id="G9YKF5"/>
<name>G9YKF5_9FIRM</name>
<dbReference type="RefSeq" id="WP_006791126.1">
    <property type="nucleotide sequence ID" value="NZ_JH417616.1"/>
</dbReference>